<dbReference type="GO" id="GO:1990281">
    <property type="term" value="C:efflux pump complex"/>
    <property type="evidence" value="ECO:0007669"/>
    <property type="project" value="TreeGrafter"/>
</dbReference>
<evidence type="ECO:0000259" key="4">
    <source>
        <dbReference type="Pfam" id="PF25967"/>
    </source>
</evidence>
<evidence type="ECO:0000313" key="5">
    <source>
        <dbReference type="EMBL" id="SIS89623.1"/>
    </source>
</evidence>
<feature type="chain" id="PRO_5012116948" evidence="2">
    <location>
        <begin position="18"/>
        <end position="348"/>
    </location>
</feature>
<feature type="domain" description="CusB-like beta-barrel" evidence="3">
    <location>
        <begin position="199"/>
        <end position="269"/>
    </location>
</feature>
<reference evidence="6" key="1">
    <citation type="submission" date="2017-01" db="EMBL/GenBank/DDBJ databases">
        <authorList>
            <person name="Varghese N."/>
            <person name="Submissions S."/>
        </authorList>
    </citation>
    <scope>NUCLEOTIDE SEQUENCE [LARGE SCALE GENOMIC DNA]</scope>
    <source>
        <strain evidence="6">DSM 19945</strain>
    </source>
</reference>
<dbReference type="InterPro" id="IPR058792">
    <property type="entry name" value="Beta-barrel_RND_2"/>
</dbReference>
<dbReference type="PANTHER" id="PTHR30469:SF15">
    <property type="entry name" value="HLYD FAMILY OF SECRETION PROTEINS"/>
    <property type="match status" value="1"/>
</dbReference>
<dbReference type="Pfam" id="PF25954">
    <property type="entry name" value="Beta-barrel_RND_2"/>
    <property type="match status" value="1"/>
</dbReference>
<dbReference type="InterPro" id="IPR058627">
    <property type="entry name" value="MdtA-like_C"/>
</dbReference>
<proteinExistence type="inferred from homology"/>
<gene>
    <name evidence="5" type="ORF">SAMN05421580_106193</name>
</gene>
<dbReference type="PANTHER" id="PTHR30469">
    <property type="entry name" value="MULTIDRUG RESISTANCE PROTEIN MDTA"/>
    <property type="match status" value="1"/>
</dbReference>
<feature type="domain" description="Multidrug resistance protein MdtA-like C-terminal permuted SH3" evidence="4">
    <location>
        <begin position="277"/>
        <end position="333"/>
    </location>
</feature>
<dbReference type="RefSeq" id="WP_076484973.1">
    <property type="nucleotide sequence ID" value="NZ_FTOG01000006.1"/>
</dbReference>
<sequence length="348" mass="36597">MIRALLMLLALPLAAQAQEIAPPRPVVSEIVTDAAMTARQFPGVIAAEVETTLGFQTSGRIGARPVNLGDTVKKGQVLATLDQITLAEDVAAAEAALRAAKAQAEFAAQSLTRATELYRRGVAPEATLEAAQANDTAAKASVQAAQADLTRARDAEAFGTLTAPEDGVVSLILAEPGTVVSPGTPVLRLATAAGREAVIDVPDEVLAVLPDAARFTVCTRYEDALETEGRLRLIEPVADASTRSHRLRIALDNAGRGFRLGALVSARLEMPEAGLLTLPRAALWEEGDQTKVWRIGPARRAEAVRVTLGRQIGPRVVITEGLAQGDEVLIRGIHSVSEGQELGARVSP</sequence>
<dbReference type="Pfam" id="PF25967">
    <property type="entry name" value="RND-MFP_C"/>
    <property type="match status" value="1"/>
</dbReference>
<dbReference type="Gene3D" id="2.40.30.170">
    <property type="match status" value="1"/>
</dbReference>
<comment type="similarity">
    <text evidence="1">Belongs to the membrane fusion protein (MFP) (TC 8.A.1) family.</text>
</comment>
<accession>A0A1N7MU26</accession>
<dbReference type="GO" id="GO:0015562">
    <property type="term" value="F:efflux transmembrane transporter activity"/>
    <property type="evidence" value="ECO:0007669"/>
    <property type="project" value="TreeGrafter"/>
</dbReference>
<dbReference type="Gene3D" id="1.10.287.470">
    <property type="entry name" value="Helix hairpin bin"/>
    <property type="match status" value="1"/>
</dbReference>
<dbReference type="Proteomes" id="UP000186221">
    <property type="component" value="Unassembled WGS sequence"/>
</dbReference>
<dbReference type="OrthoDB" id="9813967at2"/>
<feature type="signal peptide" evidence="2">
    <location>
        <begin position="1"/>
        <end position="17"/>
    </location>
</feature>
<dbReference type="NCBIfam" id="TIGR01730">
    <property type="entry name" value="RND_mfp"/>
    <property type="match status" value="1"/>
</dbReference>
<name>A0A1N7MU26_9RHOB</name>
<organism evidence="5 6">
    <name type="scientific">Rhodobacter aestuarii</name>
    <dbReference type="NCBI Taxonomy" id="453582"/>
    <lineage>
        <taxon>Bacteria</taxon>
        <taxon>Pseudomonadati</taxon>
        <taxon>Pseudomonadota</taxon>
        <taxon>Alphaproteobacteria</taxon>
        <taxon>Rhodobacterales</taxon>
        <taxon>Rhodobacter group</taxon>
        <taxon>Rhodobacter</taxon>
    </lineage>
</organism>
<evidence type="ECO:0000259" key="3">
    <source>
        <dbReference type="Pfam" id="PF25954"/>
    </source>
</evidence>
<protein>
    <submittedName>
        <fullName evidence="5">RND family efflux transporter, MFP subunit</fullName>
    </submittedName>
</protein>
<dbReference type="InterPro" id="IPR006143">
    <property type="entry name" value="RND_pump_MFP"/>
</dbReference>
<dbReference type="Gene3D" id="2.40.50.100">
    <property type="match status" value="1"/>
</dbReference>
<keyword evidence="2" id="KW-0732">Signal</keyword>
<keyword evidence="6" id="KW-1185">Reference proteome</keyword>
<dbReference type="SUPFAM" id="SSF111369">
    <property type="entry name" value="HlyD-like secretion proteins"/>
    <property type="match status" value="1"/>
</dbReference>
<evidence type="ECO:0000313" key="6">
    <source>
        <dbReference type="Proteomes" id="UP000186221"/>
    </source>
</evidence>
<dbReference type="AlphaFoldDB" id="A0A1N7MU26"/>
<dbReference type="Gene3D" id="2.40.420.20">
    <property type="match status" value="1"/>
</dbReference>
<dbReference type="EMBL" id="FTOG01000006">
    <property type="protein sequence ID" value="SIS89623.1"/>
    <property type="molecule type" value="Genomic_DNA"/>
</dbReference>
<evidence type="ECO:0000256" key="2">
    <source>
        <dbReference type="SAM" id="SignalP"/>
    </source>
</evidence>
<evidence type="ECO:0000256" key="1">
    <source>
        <dbReference type="ARBA" id="ARBA00009477"/>
    </source>
</evidence>
<dbReference type="STRING" id="453582.SAMN05421580_106193"/>